<name>A0A087MJL2_9GAMM</name>
<comment type="caution">
    <text evidence="1">The sequence shown here is derived from an EMBL/GenBank/DDBJ whole genome shotgun (WGS) entry which is preliminary data.</text>
</comment>
<reference evidence="2" key="1">
    <citation type="submission" date="2013-08" db="EMBL/GenBank/DDBJ databases">
        <title>Genome sequencing of Arenimonas donghaensis.</title>
        <authorList>
            <person name="Chen F."/>
            <person name="Wang G."/>
        </authorList>
    </citation>
    <scope>NUCLEOTIDE SEQUENCE [LARGE SCALE GENOMIC DNA]</scope>
    <source>
        <strain evidence="2">HO3-R19</strain>
    </source>
</reference>
<evidence type="ECO:0000313" key="1">
    <source>
        <dbReference type="EMBL" id="KFL37065.1"/>
    </source>
</evidence>
<accession>A0A087MJL2</accession>
<evidence type="ECO:0000313" key="2">
    <source>
        <dbReference type="Proteomes" id="UP000029085"/>
    </source>
</evidence>
<organism evidence="1 2">
    <name type="scientific">Arenimonas donghaensis DSM 18148 = HO3-R19</name>
    <dbReference type="NCBI Taxonomy" id="1121014"/>
    <lineage>
        <taxon>Bacteria</taxon>
        <taxon>Pseudomonadati</taxon>
        <taxon>Pseudomonadota</taxon>
        <taxon>Gammaproteobacteria</taxon>
        <taxon>Lysobacterales</taxon>
        <taxon>Lysobacteraceae</taxon>
        <taxon>Arenimonas</taxon>
    </lineage>
</organism>
<keyword evidence="2" id="KW-1185">Reference proteome</keyword>
<sequence length="350" mass="37885">MTLRERLTTLFSPTRRLGDPEARVLHAGGALGPVQWVVARADCHYRRLDFAQLAPRQRAAAAAVAVRRQEPAPGALHHVAWTGGTAHAWVWPEPTAGLLEGDAGWIPETLLRAPPAADGPRLLAMMRGVEGQVWRDGELRASQWWPASPDTAAWARFLRAAGLAIDDVVVPEPEAIAWADRPWGDRPAGLPGSPAALERLAWVAGIGLVALGLGWQLAAQASWGFGQWRLDQRLAELRAQATPLLEARERADAAMRRIQAYQSLAAADNDYHLVAEVIGPLPADTRLVGWRREGDRLQVGLQSAEADPRRFVSAFQAHPVLADVAANPMPNGAGMQLDFDLARPGEGGEE</sequence>
<dbReference type="STRING" id="1121014.N788_11100"/>
<gene>
    <name evidence="1" type="ORF">N788_11100</name>
</gene>
<dbReference type="OrthoDB" id="7632458at2"/>
<dbReference type="PATRIC" id="fig|1121014.3.peg.975"/>
<proteinExistence type="predicted"/>
<dbReference type="RefSeq" id="WP_034221843.1">
    <property type="nucleotide sequence ID" value="NZ_AVCJ01000007.1"/>
</dbReference>
<dbReference type="Proteomes" id="UP000029085">
    <property type="component" value="Unassembled WGS sequence"/>
</dbReference>
<dbReference type="AlphaFoldDB" id="A0A087MJL2"/>
<dbReference type="EMBL" id="AVCJ01000007">
    <property type="protein sequence ID" value="KFL37065.1"/>
    <property type="molecule type" value="Genomic_DNA"/>
</dbReference>
<protein>
    <submittedName>
        <fullName evidence="1">Uncharacterized protein</fullName>
    </submittedName>
</protein>
<reference evidence="1 2" key="2">
    <citation type="journal article" date="2015" name="Stand. Genomic Sci.">
        <title>High quality draft genomic sequence of Arenimonas donghaensis DSM 18148(T).</title>
        <authorList>
            <person name="Chen F."/>
            <person name="Wang H."/>
            <person name="Cao Y."/>
            <person name="Li X."/>
            <person name="Wang G."/>
        </authorList>
    </citation>
    <scope>NUCLEOTIDE SEQUENCE [LARGE SCALE GENOMIC DNA]</scope>
    <source>
        <strain evidence="1 2">HO3-R19</strain>
    </source>
</reference>